<evidence type="ECO:0000313" key="3">
    <source>
        <dbReference type="Proteomes" id="UP000828390"/>
    </source>
</evidence>
<dbReference type="AlphaFoldDB" id="A0A9D4KMS0"/>
<dbReference type="EMBL" id="JAIWYP010000004">
    <property type="protein sequence ID" value="KAH3842738.1"/>
    <property type="molecule type" value="Genomic_DNA"/>
</dbReference>
<feature type="compositionally biased region" description="Polar residues" evidence="1">
    <location>
        <begin position="27"/>
        <end position="78"/>
    </location>
</feature>
<feature type="compositionally biased region" description="Polar residues" evidence="1">
    <location>
        <begin position="1"/>
        <end position="16"/>
    </location>
</feature>
<evidence type="ECO:0000313" key="2">
    <source>
        <dbReference type="EMBL" id="KAH3842738.1"/>
    </source>
</evidence>
<organism evidence="2 3">
    <name type="scientific">Dreissena polymorpha</name>
    <name type="common">Zebra mussel</name>
    <name type="synonym">Mytilus polymorpha</name>
    <dbReference type="NCBI Taxonomy" id="45954"/>
    <lineage>
        <taxon>Eukaryota</taxon>
        <taxon>Metazoa</taxon>
        <taxon>Spiralia</taxon>
        <taxon>Lophotrochozoa</taxon>
        <taxon>Mollusca</taxon>
        <taxon>Bivalvia</taxon>
        <taxon>Autobranchia</taxon>
        <taxon>Heteroconchia</taxon>
        <taxon>Euheterodonta</taxon>
        <taxon>Imparidentia</taxon>
        <taxon>Neoheterodontei</taxon>
        <taxon>Myida</taxon>
        <taxon>Dreissenoidea</taxon>
        <taxon>Dreissenidae</taxon>
        <taxon>Dreissena</taxon>
    </lineage>
</organism>
<reference evidence="2" key="2">
    <citation type="submission" date="2020-11" db="EMBL/GenBank/DDBJ databases">
        <authorList>
            <person name="McCartney M.A."/>
            <person name="Auch B."/>
            <person name="Kono T."/>
            <person name="Mallez S."/>
            <person name="Becker A."/>
            <person name="Gohl D.M."/>
            <person name="Silverstein K.A.T."/>
            <person name="Koren S."/>
            <person name="Bechman K.B."/>
            <person name="Herman A."/>
            <person name="Abrahante J.E."/>
            <person name="Garbe J."/>
        </authorList>
    </citation>
    <scope>NUCLEOTIDE SEQUENCE</scope>
    <source>
        <strain evidence="2">Duluth1</strain>
        <tissue evidence="2">Whole animal</tissue>
    </source>
</reference>
<name>A0A9D4KMS0_DREPO</name>
<evidence type="ECO:0000256" key="1">
    <source>
        <dbReference type="SAM" id="MobiDB-lite"/>
    </source>
</evidence>
<gene>
    <name evidence="2" type="ORF">DPMN_116242</name>
</gene>
<dbReference type="Proteomes" id="UP000828390">
    <property type="component" value="Unassembled WGS sequence"/>
</dbReference>
<keyword evidence="3" id="KW-1185">Reference proteome</keyword>
<feature type="region of interest" description="Disordered" evidence="1">
    <location>
        <begin position="1"/>
        <end position="78"/>
    </location>
</feature>
<protein>
    <submittedName>
        <fullName evidence="2">Uncharacterized protein</fullName>
    </submittedName>
</protein>
<sequence>MNQRNMSTPQSPSSGSAVLHTRKAESTLDTQAGTTHPSAVNDSSKLGASLRTSQHRATTQDRQNWSKSVGGISHSTAIPTDQEMTDFYRFWNEKGEQFCQEKFGPELFAKCYAYYNSIFPNQ</sequence>
<comment type="caution">
    <text evidence="2">The sequence shown here is derived from an EMBL/GenBank/DDBJ whole genome shotgun (WGS) entry which is preliminary data.</text>
</comment>
<accession>A0A9D4KMS0</accession>
<proteinExistence type="predicted"/>
<reference evidence="2" key="1">
    <citation type="journal article" date="2019" name="bioRxiv">
        <title>The Genome of the Zebra Mussel, Dreissena polymorpha: A Resource for Invasive Species Research.</title>
        <authorList>
            <person name="McCartney M.A."/>
            <person name="Auch B."/>
            <person name="Kono T."/>
            <person name="Mallez S."/>
            <person name="Zhang Y."/>
            <person name="Obille A."/>
            <person name="Becker A."/>
            <person name="Abrahante J.E."/>
            <person name="Garbe J."/>
            <person name="Badalamenti J.P."/>
            <person name="Herman A."/>
            <person name="Mangelson H."/>
            <person name="Liachko I."/>
            <person name="Sullivan S."/>
            <person name="Sone E.D."/>
            <person name="Koren S."/>
            <person name="Silverstein K.A.T."/>
            <person name="Beckman K.B."/>
            <person name="Gohl D.M."/>
        </authorList>
    </citation>
    <scope>NUCLEOTIDE SEQUENCE</scope>
    <source>
        <strain evidence="2">Duluth1</strain>
        <tissue evidence="2">Whole animal</tissue>
    </source>
</reference>